<protein>
    <submittedName>
        <fullName evidence="1">Uncharacterized protein</fullName>
    </submittedName>
</protein>
<name>A0A0F9NXS2_9ZZZZ</name>
<dbReference type="AlphaFoldDB" id="A0A0F9NXS2"/>
<sequence length="73" mass="8124">MKYLTICTILTICIAGCVALTSCAQGIYKEKDGEVYIKVNTLFKDIKWGDYQSAVAKFKAITPYGYVETEDGK</sequence>
<dbReference type="PROSITE" id="PS51257">
    <property type="entry name" value="PROKAR_LIPOPROTEIN"/>
    <property type="match status" value="1"/>
</dbReference>
<reference evidence="1" key="1">
    <citation type="journal article" date="2015" name="Nature">
        <title>Complex archaea that bridge the gap between prokaryotes and eukaryotes.</title>
        <authorList>
            <person name="Spang A."/>
            <person name="Saw J.H."/>
            <person name="Jorgensen S.L."/>
            <person name="Zaremba-Niedzwiedzka K."/>
            <person name="Martijn J."/>
            <person name="Lind A.E."/>
            <person name="van Eijk R."/>
            <person name="Schleper C."/>
            <person name="Guy L."/>
            <person name="Ettema T.J."/>
        </authorList>
    </citation>
    <scope>NUCLEOTIDE SEQUENCE</scope>
</reference>
<proteinExistence type="predicted"/>
<evidence type="ECO:0000313" key="1">
    <source>
        <dbReference type="EMBL" id="KKM93695.1"/>
    </source>
</evidence>
<dbReference type="EMBL" id="LAZR01006231">
    <property type="protein sequence ID" value="KKM93695.1"/>
    <property type="molecule type" value="Genomic_DNA"/>
</dbReference>
<comment type="caution">
    <text evidence="1">The sequence shown here is derived from an EMBL/GenBank/DDBJ whole genome shotgun (WGS) entry which is preliminary data.</text>
</comment>
<accession>A0A0F9NXS2</accession>
<gene>
    <name evidence="1" type="ORF">LCGC14_1205810</name>
</gene>
<organism evidence="1">
    <name type="scientific">marine sediment metagenome</name>
    <dbReference type="NCBI Taxonomy" id="412755"/>
    <lineage>
        <taxon>unclassified sequences</taxon>
        <taxon>metagenomes</taxon>
        <taxon>ecological metagenomes</taxon>
    </lineage>
</organism>